<name>A0A377GDV5_9GAMM</name>
<dbReference type="Proteomes" id="UP000254554">
    <property type="component" value="Unassembled WGS sequence"/>
</dbReference>
<protein>
    <submittedName>
        <fullName evidence="1">Uncharacterized protein</fullName>
    </submittedName>
</protein>
<proteinExistence type="predicted"/>
<keyword evidence="2" id="KW-1185">Reference proteome</keyword>
<gene>
    <name evidence="1" type="ORF">NCTC11370_03089</name>
</gene>
<evidence type="ECO:0000313" key="2">
    <source>
        <dbReference type="Proteomes" id="UP000254554"/>
    </source>
</evidence>
<dbReference type="AlphaFoldDB" id="A0A377GDV5"/>
<sequence length="150" mass="17617">MIWTLLRQISDIKIKTNFSQEIKLLILLSNSLVNRKYHRITQVKSGYSELIKNRVNKFLQDNTNSLAQFVLEFDPMDFGVYKTKGDEIYLLTGDGYRNALAKSPLLKTSLPEEVRYLYKLNIPEIDSELDEKMNKFLMPLEQYFVKTVKN</sequence>
<evidence type="ECO:0000313" key="1">
    <source>
        <dbReference type="EMBL" id="STO22987.1"/>
    </source>
</evidence>
<organism evidence="1 2">
    <name type="scientific">Fluoribacter dumoffii</name>
    <dbReference type="NCBI Taxonomy" id="463"/>
    <lineage>
        <taxon>Bacteria</taxon>
        <taxon>Pseudomonadati</taxon>
        <taxon>Pseudomonadota</taxon>
        <taxon>Gammaproteobacteria</taxon>
        <taxon>Legionellales</taxon>
        <taxon>Legionellaceae</taxon>
        <taxon>Fluoribacter</taxon>
    </lineage>
</organism>
<accession>A0A377GDV5</accession>
<dbReference type="STRING" id="1094715.GCA_000236165_03075"/>
<reference evidence="1 2" key="1">
    <citation type="submission" date="2018-06" db="EMBL/GenBank/DDBJ databases">
        <authorList>
            <consortium name="Pathogen Informatics"/>
            <person name="Doyle S."/>
        </authorList>
    </citation>
    <scope>NUCLEOTIDE SEQUENCE [LARGE SCALE GENOMIC DNA]</scope>
    <source>
        <strain evidence="1 2">NCTC11370</strain>
    </source>
</reference>
<dbReference type="EMBL" id="UGGT01000001">
    <property type="protein sequence ID" value="STO22987.1"/>
    <property type="molecule type" value="Genomic_DNA"/>
</dbReference>